<sequence length="121" mass="13387">MSRYIQSFTSIPKELFRLNNGAAIRLRARPGPLRPQGSFDLLTEAGKVKPKALAPASYEASLRPNTSKQHDLVKTFRGASVCIYSVPADDLILIHEFGDHYSLQAKKEMSVEAKSLTVLQS</sequence>
<accession>A0A8A1M1F4</accession>
<protein>
    <recommendedName>
        <fullName evidence="1">Tse2 ADP-ribosyltransferase toxin domain-containing protein</fullName>
    </recommendedName>
</protein>
<dbReference type="AlphaFoldDB" id="A0A8A1M1F4"/>
<dbReference type="InterPro" id="IPR041018">
    <property type="entry name" value="ADPRTs_Tse2"/>
</dbReference>
<dbReference type="OrthoDB" id="10266325at2759"/>
<evidence type="ECO:0000313" key="3">
    <source>
        <dbReference type="Proteomes" id="UP000663671"/>
    </source>
</evidence>
<evidence type="ECO:0000313" key="2">
    <source>
        <dbReference type="EMBL" id="QSS59405.1"/>
    </source>
</evidence>
<dbReference type="VEuPathDB" id="FungiDB:I7I51_08840"/>
<reference evidence="2" key="1">
    <citation type="submission" date="2021-01" db="EMBL/GenBank/DDBJ databases">
        <title>Chromosome-level genome assembly of a human fungal pathogen reveals clustering of transcriptionally co-regulated genes.</title>
        <authorList>
            <person name="Voorhies M."/>
            <person name="Cohen S."/>
            <person name="Shea T.P."/>
            <person name="Petrus S."/>
            <person name="Munoz J.F."/>
            <person name="Poplawski S."/>
            <person name="Goldman W.E."/>
            <person name="Michael T."/>
            <person name="Cuomo C.A."/>
            <person name="Sil A."/>
            <person name="Beyhan S."/>
        </authorList>
    </citation>
    <scope>NUCLEOTIDE SEQUENCE</scope>
    <source>
        <strain evidence="2">WU24</strain>
    </source>
</reference>
<evidence type="ECO:0000259" key="1">
    <source>
        <dbReference type="Pfam" id="PF18648"/>
    </source>
</evidence>
<dbReference type="Proteomes" id="UP000663671">
    <property type="component" value="Chromosome 2"/>
</dbReference>
<dbReference type="Pfam" id="PF18648">
    <property type="entry name" value="ADPRTs_Tse2"/>
    <property type="match status" value="1"/>
</dbReference>
<organism evidence="2 3">
    <name type="scientific">Ajellomyces capsulatus</name>
    <name type="common">Darling's disease fungus</name>
    <name type="synonym">Histoplasma capsulatum</name>
    <dbReference type="NCBI Taxonomy" id="5037"/>
    <lineage>
        <taxon>Eukaryota</taxon>
        <taxon>Fungi</taxon>
        <taxon>Dikarya</taxon>
        <taxon>Ascomycota</taxon>
        <taxon>Pezizomycotina</taxon>
        <taxon>Eurotiomycetes</taxon>
        <taxon>Eurotiomycetidae</taxon>
        <taxon>Onygenales</taxon>
        <taxon>Ajellomycetaceae</taxon>
        <taxon>Histoplasma</taxon>
    </lineage>
</organism>
<feature type="domain" description="Tse2 ADP-ribosyltransferase toxin" evidence="1">
    <location>
        <begin position="13"/>
        <end position="111"/>
    </location>
</feature>
<gene>
    <name evidence="2" type="ORF">I7I51_08840</name>
</gene>
<name>A0A8A1M1F4_AJECA</name>
<proteinExistence type="predicted"/>
<dbReference type="EMBL" id="CP069109">
    <property type="protein sequence ID" value="QSS59405.1"/>
    <property type="molecule type" value="Genomic_DNA"/>
</dbReference>